<sequence>MRLLGTDAAFFPSRGASRRGIPAGVPPRNGGGPPVPPPVNPAGWRVACDEGPPNEADDRKTAGGSNDGAPPGQERKGNGRCRRRTQSPRCDNQPHEGRRRGTVDEGRGLGGRPQIGGPGLGSRSGYDGLMLSSRASSGPRLGGLGPFRPTPTANRRKTTRK</sequence>
<dbReference type="AlphaFoldDB" id="K0QZ99"/>
<dbReference type="EMBL" id="AGNL01049113">
    <property type="protein sequence ID" value="EJK44873.1"/>
    <property type="molecule type" value="Genomic_DNA"/>
</dbReference>
<feature type="compositionally biased region" description="Gly residues" evidence="1">
    <location>
        <begin position="108"/>
        <end position="122"/>
    </location>
</feature>
<feature type="region of interest" description="Disordered" evidence="1">
    <location>
        <begin position="1"/>
        <end position="161"/>
    </location>
</feature>
<evidence type="ECO:0000313" key="3">
    <source>
        <dbReference type="Proteomes" id="UP000266841"/>
    </source>
</evidence>
<dbReference type="Proteomes" id="UP000266841">
    <property type="component" value="Unassembled WGS sequence"/>
</dbReference>
<accession>K0QZ99</accession>
<evidence type="ECO:0000313" key="2">
    <source>
        <dbReference type="EMBL" id="EJK44873.1"/>
    </source>
</evidence>
<feature type="compositionally biased region" description="Basic and acidic residues" evidence="1">
    <location>
        <begin position="92"/>
        <end position="107"/>
    </location>
</feature>
<comment type="caution">
    <text evidence="2">The sequence shown here is derived from an EMBL/GenBank/DDBJ whole genome shotgun (WGS) entry which is preliminary data.</text>
</comment>
<evidence type="ECO:0000256" key="1">
    <source>
        <dbReference type="SAM" id="MobiDB-lite"/>
    </source>
</evidence>
<name>K0QZ99_THAOC</name>
<keyword evidence="3" id="KW-1185">Reference proteome</keyword>
<organism evidence="2 3">
    <name type="scientific">Thalassiosira oceanica</name>
    <name type="common">Marine diatom</name>
    <dbReference type="NCBI Taxonomy" id="159749"/>
    <lineage>
        <taxon>Eukaryota</taxon>
        <taxon>Sar</taxon>
        <taxon>Stramenopiles</taxon>
        <taxon>Ochrophyta</taxon>
        <taxon>Bacillariophyta</taxon>
        <taxon>Coscinodiscophyceae</taxon>
        <taxon>Thalassiosirophycidae</taxon>
        <taxon>Thalassiosirales</taxon>
        <taxon>Thalassiosiraceae</taxon>
        <taxon>Thalassiosira</taxon>
    </lineage>
</organism>
<protein>
    <submittedName>
        <fullName evidence="2">Uncharacterized protein</fullName>
    </submittedName>
</protein>
<gene>
    <name evidence="2" type="ORF">THAOC_36554</name>
</gene>
<proteinExistence type="predicted"/>
<reference evidence="2 3" key="1">
    <citation type="journal article" date="2012" name="Genome Biol.">
        <title>Genome and low-iron response of an oceanic diatom adapted to chronic iron limitation.</title>
        <authorList>
            <person name="Lommer M."/>
            <person name="Specht M."/>
            <person name="Roy A.S."/>
            <person name="Kraemer L."/>
            <person name="Andreson R."/>
            <person name="Gutowska M.A."/>
            <person name="Wolf J."/>
            <person name="Bergner S.V."/>
            <person name="Schilhabel M.B."/>
            <person name="Klostermeier U.C."/>
            <person name="Beiko R.G."/>
            <person name="Rosenstiel P."/>
            <person name="Hippler M."/>
            <person name="Laroche J."/>
        </authorList>
    </citation>
    <scope>NUCLEOTIDE SEQUENCE [LARGE SCALE GENOMIC DNA]</scope>
    <source>
        <strain evidence="2 3">CCMP1005</strain>
    </source>
</reference>